<dbReference type="eggNOG" id="KOG4183">
    <property type="taxonomic scope" value="Eukaryota"/>
</dbReference>
<proteinExistence type="inferred from homology"/>
<dbReference type="OrthoDB" id="532500at2759"/>
<comment type="subcellular location">
    <subcellularLocation>
        <location evidence="1">Nucleus</location>
        <location evidence="1">Nucleolus</location>
    </subcellularLocation>
</comment>
<comment type="similarity">
    <text evidence="2">Belongs to the eukaryotic RPA49/POLR1E RNA polymerase subunit family.</text>
</comment>
<dbReference type="AlphaFoldDB" id="A0A177WQ42"/>
<reference evidence="6 7" key="1">
    <citation type="submission" date="2006-10" db="EMBL/GenBank/DDBJ databases">
        <title>The Genome Sequence of Batrachochytrium dendrobatidis JEL423.</title>
        <authorList>
            <consortium name="The Broad Institute Genome Sequencing Platform"/>
            <person name="Birren B."/>
            <person name="Lander E."/>
            <person name="Galagan J."/>
            <person name="Cuomo C."/>
            <person name="Devon K."/>
            <person name="Jaffe D."/>
            <person name="Butler J."/>
            <person name="Alvarez P."/>
            <person name="Gnerre S."/>
            <person name="Grabherr M."/>
            <person name="Kleber M."/>
            <person name="Mauceli E."/>
            <person name="Brockman W."/>
            <person name="Young S."/>
            <person name="LaButti K."/>
            <person name="Sykes S."/>
            <person name="DeCaprio D."/>
            <person name="Crawford M."/>
            <person name="Koehrsen M."/>
            <person name="Engels R."/>
            <person name="Montgomery P."/>
            <person name="Pearson M."/>
            <person name="Howarth C."/>
            <person name="Larson L."/>
            <person name="White J."/>
            <person name="O'Leary S."/>
            <person name="Kodira C."/>
            <person name="Zeng Q."/>
            <person name="Yandava C."/>
            <person name="Alvarado L."/>
            <person name="Longcore J."/>
            <person name="James T."/>
        </authorList>
    </citation>
    <scope>NUCLEOTIDE SEQUENCE [LARGE SCALE GENOMIC DNA]</scope>
    <source>
        <strain evidence="6 7">JEL423</strain>
    </source>
</reference>
<name>A0A177WQ42_BATDL</name>
<dbReference type="Pfam" id="PF06870">
    <property type="entry name" value="RNA_pol_I_A49"/>
    <property type="match status" value="1"/>
</dbReference>
<dbReference type="InterPro" id="IPR009668">
    <property type="entry name" value="RNA_pol-assoc_fac_A49-like"/>
</dbReference>
<reference evidence="6 7" key="2">
    <citation type="submission" date="2016-05" db="EMBL/GenBank/DDBJ databases">
        <title>Lineage-specific infection strategies underlie the spectrum of fungal disease in amphibians.</title>
        <authorList>
            <person name="Cuomo C.A."/>
            <person name="Farrer R.A."/>
            <person name="James T."/>
            <person name="Longcore J."/>
            <person name="Birren B."/>
        </authorList>
    </citation>
    <scope>NUCLEOTIDE SEQUENCE [LARGE SCALE GENOMIC DNA]</scope>
    <source>
        <strain evidence="6 7">JEL423</strain>
    </source>
</reference>
<keyword evidence="4" id="KW-0804">Transcription</keyword>
<keyword evidence="3" id="KW-0240">DNA-directed RNA polymerase</keyword>
<accession>A0A177WQ42</accession>
<dbReference type="VEuPathDB" id="FungiDB:BDEG_25718"/>
<sequence length="397" mass="44540">MENKSYKLKAERGSASQVYLATFPTPPSNIDSLQFDIYGKPVSENDDTINRIATKKRRLAVAETAIMEYVGEPSTVNCNYIVGILDKASGVMSLHDASPLTMTSIVKSQKQISSKLIGEKNTAARNKLGQTFGSKKRKKNIQDLELNKVDVTGLENVASAITNKIQETSKVLPSREMITSTMFADRNIPPCHMDAETPDKVYRLEDLAPTQIMNTIDIKLVWKARLEEEIVKQVQGYKMTSWILKCLITTVQEQKHKSHAKLLVFVSMLMKLYCAKPFELSKGVLKLTNGNQIVADHVTSIFTEWQEDEAGNKRLCISNMLKDKLLAYILAITLHINNFTVNIDKFSSDLLISPLKATTIAKEMGCQIKAIRPVDSVRLTVKHAVLVLPLSFHTRRR</sequence>
<dbReference type="GO" id="GO:0006351">
    <property type="term" value="P:DNA-templated transcription"/>
    <property type="evidence" value="ECO:0007669"/>
    <property type="project" value="InterPro"/>
</dbReference>
<dbReference type="Proteomes" id="UP000077115">
    <property type="component" value="Unassembled WGS sequence"/>
</dbReference>
<dbReference type="EMBL" id="DS022307">
    <property type="protein sequence ID" value="OAJ42238.1"/>
    <property type="molecule type" value="Genomic_DNA"/>
</dbReference>
<dbReference type="PANTHER" id="PTHR14440">
    <property type="entry name" value="DNA-DIRECTED RNA POLYMERASE I SUBUNIT RPA49"/>
    <property type="match status" value="1"/>
</dbReference>
<evidence type="ECO:0000256" key="5">
    <source>
        <dbReference type="ARBA" id="ARBA00023242"/>
    </source>
</evidence>
<dbReference type="GO" id="GO:0000428">
    <property type="term" value="C:DNA-directed RNA polymerase complex"/>
    <property type="evidence" value="ECO:0007669"/>
    <property type="project" value="UniProtKB-KW"/>
</dbReference>
<dbReference type="GO" id="GO:0003677">
    <property type="term" value="F:DNA binding"/>
    <property type="evidence" value="ECO:0007669"/>
    <property type="project" value="InterPro"/>
</dbReference>
<keyword evidence="5" id="KW-0539">Nucleus</keyword>
<dbReference type="GO" id="GO:0005730">
    <property type="term" value="C:nucleolus"/>
    <property type="evidence" value="ECO:0007669"/>
    <property type="project" value="UniProtKB-SubCell"/>
</dbReference>
<protein>
    <recommendedName>
        <fullName evidence="8">DNA-directed RNA polymerase I subunit RPA49</fullName>
    </recommendedName>
</protein>
<evidence type="ECO:0000256" key="4">
    <source>
        <dbReference type="ARBA" id="ARBA00023163"/>
    </source>
</evidence>
<evidence type="ECO:0000313" key="7">
    <source>
        <dbReference type="Proteomes" id="UP000077115"/>
    </source>
</evidence>
<gene>
    <name evidence="6" type="ORF">BDEG_25718</name>
</gene>
<evidence type="ECO:0000313" key="6">
    <source>
        <dbReference type="EMBL" id="OAJ42238.1"/>
    </source>
</evidence>
<evidence type="ECO:0008006" key="8">
    <source>
        <dbReference type="Google" id="ProtNLM"/>
    </source>
</evidence>
<dbReference type="STRING" id="403673.A0A177WQ42"/>
<evidence type="ECO:0000256" key="3">
    <source>
        <dbReference type="ARBA" id="ARBA00022478"/>
    </source>
</evidence>
<organism evidence="6 7">
    <name type="scientific">Batrachochytrium dendrobatidis (strain JEL423)</name>
    <dbReference type="NCBI Taxonomy" id="403673"/>
    <lineage>
        <taxon>Eukaryota</taxon>
        <taxon>Fungi</taxon>
        <taxon>Fungi incertae sedis</taxon>
        <taxon>Chytridiomycota</taxon>
        <taxon>Chytridiomycota incertae sedis</taxon>
        <taxon>Chytridiomycetes</taxon>
        <taxon>Rhizophydiales</taxon>
        <taxon>Rhizophydiales incertae sedis</taxon>
        <taxon>Batrachochytrium</taxon>
    </lineage>
</organism>
<evidence type="ECO:0000256" key="2">
    <source>
        <dbReference type="ARBA" id="ARBA00009430"/>
    </source>
</evidence>
<evidence type="ECO:0000256" key="1">
    <source>
        <dbReference type="ARBA" id="ARBA00004604"/>
    </source>
</evidence>